<accession>A0A5B8UJ07</accession>
<dbReference type="Proteomes" id="UP000321204">
    <property type="component" value="Chromosome"/>
</dbReference>
<sequence length="171" mass="18738">MRHFLFIIVVLAIAYGCNEVAGKVPTKNAGSANEQSIASTALPESLRVGKAEALQMRGRRGKDDAVVKISARDLLSLMEKQPAVNDSFIFYFVKYDGNSEAEKDRFRQKQPHGIWSDVSKKPSSLLVGFINGASLNQGMRLSRTTDLPVIPVYDLAVLCPPPPDCACDIQQ</sequence>
<keyword evidence="2" id="KW-1185">Reference proteome</keyword>
<gene>
    <name evidence="1" type="ORF">FSB75_10930</name>
</gene>
<proteinExistence type="predicted"/>
<reference evidence="1 2" key="1">
    <citation type="journal article" date="2015" name="Int. J. Syst. Evol. Microbiol.">
        <title>Flavisolibacter ginsenosidimutans sp. nov., with ginsenoside-converting activity isolated from soil used for cultivating ginseng.</title>
        <authorList>
            <person name="Zhao Y."/>
            <person name="Liu Q."/>
            <person name="Kang M.S."/>
            <person name="Jin F."/>
            <person name="Yu H."/>
            <person name="Im W.T."/>
        </authorList>
    </citation>
    <scope>NUCLEOTIDE SEQUENCE [LARGE SCALE GENOMIC DNA]</scope>
    <source>
        <strain evidence="1 2">Gsoil 636</strain>
    </source>
</reference>
<dbReference type="KEGG" id="fgg:FSB75_10930"/>
<evidence type="ECO:0000313" key="1">
    <source>
        <dbReference type="EMBL" id="QEC56382.1"/>
    </source>
</evidence>
<dbReference type="PROSITE" id="PS51257">
    <property type="entry name" value="PROKAR_LIPOPROTEIN"/>
    <property type="match status" value="1"/>
</dbReference>
<dbReference type="RefSeq" id="WP_146786987.1">
    <property type="nucleotide sequence ID" value="NZ_BAABIO010000001.1"/>
</dbReference>
<dbReference type="AlphaFoldDB" id="A0A5B8UJ07"/>
<dbReference type="EMBL" id="CP042433">
    <property type="protein sequence ID" value="QEC56382.1"/>
    <property type="molecule type" value="Genomic_DNA"/>
</dbReference>
<organism evidence="1 2">
    <name type="scientific">Flavisolibacter ginsenosidimutans</name>
    <dbReference type="NCBI Taxonomy" id="661481"/>
    <lineage>
        <taxon>Bacteria</taxon>
        <taxon>Pseudomonadati</taxon>
        <taxon>Bacteroidota</taxon>
        <taxon>Chitinophagia</taxon>
        <taxon>Chitinophagales</taxon>
        <taxon>Chitinophagaceae</taxon>
        <taxon>Flavisolibacter</taxon>
    </lineage>
</organism>
<name>A0A5B8UJ07_9BACT</name>
<evidence type="ECO:0000313" key="2">
    <source>
        <dbReference type="Proteomes" id="UP000321204"/>
    </source>
</evidence>
<protein>
    <submittedName>
        <fullName evidence="1">Uncharacterized protein</fullName>
    </submittedName>
</protein>